<keyword evidence="2" id="KW-0805">Transcription regulation</keyword>
<dbReference type="AlphaFoldDB" id="A0A2K8SFN9"/>
<dbReference type="GO" id="GO:0015074">
    <property type="term" value="P:DNA integration"/>
    <property type="evidence" value="ECO:0007669"/>
    <property type="project" value="InterPro"/>
</dbReference>
<accession>A0A2K8SFN9</accession>
<dbReference type="PROSITE" id="PS51898">
    <property type="entry name" value="TYR_RECOMBINASE"/>
    <property type="match status" value="1"/>
</dbReference>
<dbReference type="EMBL" id="CP024785">
    <property type="protein sequence ID" value="AUB34248.1"/>
    <property type="molecule type" value="Genomic_DNA"/>
</dbReference>
<dbReference type="PANTHER" id="PTHR30349">
    <property type="entry name" value="PHAGE INTEGRASE-RELATED"/>
    <property type="match status" value="1"/>
</dbReference>
<evidence type="ECO:0000256" key="3">
    <source>
        <dbReference type="ARBA" id="ARBA00023163"/>
    </source>
</evidence>
<dbReference type="SUPFAM" id="SSF56349">
    <property type="entry name" value="DNA breaking-rejoining enzymes"/>
    <property type="match status" value="1"/>
</dbReference>
<keyword evidence="1" id="KW-1029">Fimbrium biogenesis</keyword>
<sequence length="219" mass="25652">MSIYKPKSRPHLKLVYDSLNPKVEPVKREPIMKRPKNEDVRPREHLRPSEVERLIAAAKTVGRHRLRDELLLLMMYRHGLRVSEAISLRWSDIDWDTATIYVRRMKRGNPSTQPIYPDEFKLLRSFKNKVKDKTPWIFMSERGAPIADDTVRVIISRAGEIAEFDFPLHPHMLRHSCGYALAAKGTDTRRIQDYLGHNNINHTVKYTQLSPNKFDGLWD</sequence>
<proteinExistence type="predicted"/>
<gene>
    <name evidence="6" type="ORF">COO91_00061</name>
</gene>
<dbReference type="InterPro" id="IPR011010">
    <property type="entry name" value="DNA_brk_join_enz"/>
</dbReference>
<evidence type="ECO:0000256" key="1">
    <source>
        <dbReference type="ARBA" id="ARBA00022558"/>
    </source>
</evidence>
<evidence type="ECO:0000256" key="2">
    <source>
        <dbReference type="ARBA" id="ARBA00023015"/>
    </source>
</evidence>
<dbReference type="InterPro" id="IPR002104">
    <property type="entry name" value="Integrase_catalytic"/>
</dbReference>
<keyword evidence="3" id="KW-0804">Transcription</keyword>
<dbReference type="InterPro" id="IPR050090">
    <property type="entry name" value="Tyrosine_recombinase_XerCD"/>
</dbReference>
<dbReference type="PANTHER" id="PTHR30349:SF62">
    <property type="entry name" value="TYPE 1 FIMBRIAE REGULATORY PROTEIN FIMB-RELATED"/>
    <property type="match status" value="1"/>
</dbReference>
<dbReference type="GO" id="GO:0006310">
    <property type="term" value="P:DNA recombination"/>
    <property type="evidence" value="ECO:0007669"/>
    <property type="project" value="UniProtKB-KW"/>
</dbReference>
<evidence type="ECO:0000313" key="7">
    <source>
        <dbReference type="Proteomes" id="UP000232003"/>
    </source>
</evidence>
<evidence type="ECO:0000256" key="4">
    <source>
        <dbReference type="ARBA" id="ARBA00023172"/>
    </source>
</evidence>
<dbReference type="GO" id="GO:0003677">
    <property type="term" value="F:DNA binding"/>
    <property type="evidence" value="ECO:0007669"/>
    <property type="project" value="InterPro"/>
</dbReference>
<dbReference type="InterPro" id="IPR013762">
    <property type="entry name" value="Integrase-like_cat_sf"/>
</dbReference>
<dbReference type="Proteomes" id="UP000232003">
    <property type="component" value="Chromosome"/>
</dbReference>
<keyword evidence="4" id="KW-0233">DNA recombination</keyword>
<name>A0A2K8SFN9_9NOSO</name>
<protein>
    <submittedName>
        <fullName evidence="6">Site-specific recombinase XerD</fullName>
    </submittedName>
</protein>
<dbReference type="KEGG" id="nfl:COO91_00061"/>
<evidence type="ECO:0000313" key="6">
    <source>
        <dbReference type="EMBL" id="AUB34248.1"/>
    </source>
</evidence>
<dbReference type="Pfam" id="PF00589">
    <property type="entry name" value="Phage_integrase"/>
    <property type="match status" value="1"/>
</dbReference>
<organism evidence="6 7">
    <name type="scientific">Nostoc flagelliforme CCNUN1</name>
    <dbReference type="NCBI Taxonomy" id="2038116"/>
    <lineage>
        <taxon>Bacteria</taxon>
        <taxon>Bacillati</taxon>
        <taxon>Cyanobacteriota</taxon>
        <taxon>Cyanophyceae</taxon>
        <taxon>Nostocales</taxon>
        <taxon>Nostocaceae</taxon>
        <taxon>Nostoc</taxon>
    </lineage>
</organism>
<reference evidence="6 7" key="1">
    <citation type="submission" date="2017-11" db="EMBL/GenBank/DDBJ databases">
        <title>Complete genome of a free-living desiccation-tolerant cyanobacterium and its photosynthetic adaptation to extreme terrestrial habitat.</title>
        <authorList>
            <person name="Shang J."/>
        </authorList>
    </citation>
    <scope>NUCLEOTIDE SEQUENCE [LARGE SCALE GENOMIC DNA]</scope>
    <source>
        <strain evidence="6 7">CCNUN1</strain>
    </source>
</reference>
<keyword evidence="7" id="KW-1185">Reference proteome</keyword>
<feature type="domain" description="Tyr recombinase" evidence="5">
    <location>
        <begin position="41"/>
        <end position="219"/>
    </location>
</feature>
<evidence type="ECO:0000259" key="5">
    <source>
        <dbReference type="PROSITE" id="PS51898"/>
    </source>
</evidence>
<dbReference type="Gene3D" id="1.10.443.10">
    <property type="entry name" value="Intergrase catalytic core"/>
    <property type="match status" value="1"/>
</dbReference>